<keyword evidence="7" id="KW-0106">Calcium</keyword>
<dbReference type="Gene3D" id="2.40.10.10">
    <property type="entry name" value="Trypsin-like serine proteases"/>
    <property type="match status" value="2"/>
</dbReference>
<evidence type="ECO:0000259" key="14">
    <source>
        <dbReference type="PROSITE" id="PS50026"/>
    </source>
</evidence>
<feature type="signal peptide" evidence="13">
    <location>
        <begin position="1"/>
        <end position="21"/>
    </location>
</feature>
<feature type="domain" description="EGF-like" evidence="14">
    <location>
        <begin position="86"/>
        <end position="122"/>
    </location>
</feature>
<feature type="chain" id="PRO_5004522847" evidence="13">
    <location>
        <begin position="22"/>
        <end position="472"/>
    </location>
</feature>
<dbReference type="FunFam" id="2.10.25.10:FF:000162">
    <property type="entry name" value="Coagulation factor X (Predicted)"/>
    <property type="match status" value="1"/>
</dbReference>
<evidence type="ECO:0000256" key="5">
    <source>
        <dbReference type="ARBA" id="ARBA00022670"/>
    </source>
</evidence>
<dbReference type="OMA" id="QKDWAEA"/>
<dbReference type="SMART" id="SM00179">
    <property type="entry name" value="EGF_CA"/>
    <property type="match status" value="1"/>
</dbReference>
<feature type="disulfide bond" evidence="11">
    <location>
        <begin position="112"/>
        <end position="121"/>
    </location>
</feature>
<evidence type="ECO:0000256" key="11">
    <source>
        <dbReference type="PROSITE-ProRule" id="PRU00076"/>
    </source>
</evidence>
<dbReference type="PROSITE" id="PS00011">
    <property type="entry name" value="GLA_1"/>
    <property type="match status" value="1"/>
</dbReference>
<evidence type="ECO:0000256" key="7">
    <source>
        <dbReference type="ARBA" id="ARBA00022837"/>
    </source>
</evidence>
<evidence type="ECO:0000256" key="2">
    <source>
        <dbReference type="ARBA" id="ARBA00022479"/>
    </source>
</evidence>
<dbReference type="Ensembl" id="ENSPMAT00000010365.1">
    <property type="protein sequence ID" value="ENSPMAP00000010319.1"/>
    <property type="gene ID" value="ENSPMAG00000009383.1"/>
</dbReference>
<dbReference type="FunFam" id="2.40.10.10:FF:000013">
    <property type="entry name" value="Coagulation factor X"/>
    <property type="match status" value="1"/>
</dbReference>
<comment type="subcellular location">
    <subcellularLocation>
        <location evidence="1">Secreted</location>
    </subcellularLocation>
</comment>
<dbReference type="PIRSF" id="PIRSF001143">
    <property type="entry name" value="Factor_X"/>
    <property type="match status" value="1"/>
</dbReference>
<dbReference type="SUPFAM" id="SSF57196">
    <property type="entry name" value="EGF/Laminin"/>
    <property type="match status" value="2"/>
</dbReference>
<dbReference type="PROSITE" id="PS50998">
    <property type="entry name" value="GLA_2"/>
    <property type="match status" value="1"/>
</dbReference>
<dbReference type="InterPro" id="IPR000742">
    <property type="entry name" value="EGF"/>
</dbReference>
<feature type="active site" description="Charge relay system" evidence="10">
    <location>
        <position position="306"/>
    </location>
</feature>
<dbReference type="GO" id="GO:0006508">
    <property type="term" value="P:proteolysis"/>
    <property type="evidence" value="ECO:0007669"/>
    <property type="project" value="UniProtKB-KW"/>
</dbReference>
<dbReference type="PROSITE" id="PS00134">
    <property type="entry name" value="TRYPSIN_HIS"/>
    <property type="match status" value="1"/>
</dbReference>
<dbReference type="GO" id="GO:0005615">
    <property type="term" value="C:extracellular space"/>
    <property type="evidence" value="ECO:0007669"/>
    <property type="project" value="TreeGrafter"/>
</dbReference>
<keyword evidence="13" id="KW-0732">Signal</keyword>
<evidence type="ECO:0000313" key="17">
    <source>
        <dbReference type="Ensembl" id="ENSPMAP00000010319.1"/>
    </source>
</evidence>
<dbReference type="InterPro" id="IPR012224">
    <property type="entry name" value="Pept_S1A_FX"/>
</dbReference>
<dbReference type="InterPro" id="IPR018114">
    <property type="entry name" value="TRYPSIN_HIS"/>
</dbReference>
<dbReference type="PANTHER" id="PTHR24278">
    <property type="entry name" value="COAGULATION FACTOR"/>
    <property type="match status" value="1"/>
</dbReference>
<dbReference type="InterPro" id="IPR035972">
    <property type="entry name" value="GLA-like_dom_SF"/>
</dbReference>
<keyword evidence="4 11" id="KW-0245">EGF-like domain</keyword>
<dbReference type="PROSITE" id="PS01186">
    <property type="entry name" value="EGF_2"/>
    <property type="match status" value="1"/>
</dbReference>
<evidence type="ECO:0000259" key="16">
    <source>
        <dbReference type="PROSITE" id="PS50998"/>
    </source>
</evidence>
<dbReference type="InterPro" id="IPR000152">
    <property type="entry name" value="EGF-type_Asp/Asn_hydroxyl_site"/>
</dbReference>
<feature type="domain" description="Gla" evidence="16">
    <location>
        <begin position="40"/>
        <end position="86"/>
    </location>
</feature>
<dbReference type="InterPro" id="IPR001881">
    <property type="entry name" value="EGF-like_Ca-bd_dom"/>
</dbReference>
<sequence>MALPSATFVLLIGSVIPGTLCAEVFLEKQDAGQVLSRLRRANSAFEELRAANLERECNEEPCSIEEAMEIFKNKELVNDFWNTYVDGNQCDPNQCLNNGICKDGVKMYTCICPNGFEGNNCELTKIGCVFRNGGCNHFCLDQENKAPVCTCVKGYRLQDDGHTCEPVEAFPCGRLHPEEIRAKREENRQDEFFTSHSDDNLKAQPHNTSSIKEEREDVKTIAGGMDCPRGDCPWQALVKLENNLYCGGTILNLEWILTAAHCLPLKPWNVVVGEHNLGVTESSEQHVPIKNIVVHSRYDPITFDNDIALLQLERPLNFSRLVLPACLPERDFADKVLVEEQSRISGWGSLHHRGIKATVLQIAEVPFVDTLRCKESSSSLVTKNMFCAGYSDGTKDACQHDSGGPHVTLFKDTWFATGIISWGEGCARKGKYGVYTRVSRYLLWMHQVMQRASVYKLEIPTRGIRFTRHPLA</sequence>
<keyword evidence="3" id="KW-0964">Secreted</keyword>
<dbReference type="Pfam" id="PF00089">
    <property type="entry name" value="Trypsin"/>
    <property type="match status" value="1"/>
</dbReference>
<dbReference type="Pfam" id="PF00008">
    <property type="entry name" value="EGF"/>
    <property type="match status" value="1"/>
</dbReference>
<dbReference type="STRING" id="7757.ENSPMAP00000010319"/>
<reference evidence="17" key="2">
    <citation type="submission" date="2025-09" db="UniProtKB">
        <authorList>
            <consortium name="Ensembl"/>
        </authorList>
    </citation>
    <scope>IDENTIFICATION</scope>
</reference>
<feature type="domain" description="Peptidase S1" evidence="15">
    <location>
        <begin position="221"/>
        <end position="450"/>
    </location>
</feature>
<evidence type="ECO:0000256" key="1">
    <source>
        <dbReference type="ARBA" id="ARBA00004613"/>
    </source>
</evidence>
<evidence type="ECO:0000256" key="8">
    <source>
        <dbReference type="ARBA" id="ARBA00023157"/>
    </source>
</evidence>
<evidence type="ECO:0000256" key="6">
    <source>
        <dbReference type="ARBA" id="ARBA00022801"/>
    </source>
</evidence>
<dbReference type="InterPro" id="IPR043504">
    <property type="entry name" value="Peptidase_S1_PA_chymotrypsin"/>
</dbReference>
<dbReference type="InterPro" id="IPR050442">
    <property type="entry name" value="Peptidase_S1_coag_factors"/>
</dbReference>
<dbReference type="SMART" id="SM00069">
    <property type="entry name" value="GLA"/>
    <property type="match status" value="1"/>
</dbReference>
<protein>
    <submittedName>
        <fullName evidence="17">Coagulation factor X</fullName>
    </submittedName>
</protein>
<dbReference type="InterPro" id="IPR009003">
    <property type="entry name" value="Peptidase_S1_PA"/>
</dbReference>
<evidence type="ECO:0000256" key="12">
    <source>
        <dbReference type="SAM" id="MobiDB-lite"/>
    </source>
</evidence>
<dbReference type="SMART" id="SM00181">
    <property type="entry name" value="EGF"/>
    <property type="match status" value="2"/>
</dbReference>
<evidence type="ECO:0000256" key="13">
    <source>
        <dbReference type="SAM" id="SignalP"/>
    </source>
</evidence>
<keyword evidence="9" id="KW-0325">Glycoprotein</keyword>
<dbReference type="Pfam" id="PF00594">
    <property type="entry name" value="Gla"/>
    <property type="match status" value="1"/>
</dbReference>
<keyword evidence="2" id="KW-0301">Gamma-carboxyglutamic acid</keyword>
<dbReference type="InterPro" id="IPR001314">
    <property type="entry name" value="Peptidase_S1A"/>
</dbReference>
<proteinExistence type="predicted"/>
<dbReference type="InterPro" id="IPR000294">
    <property type="entry name" value="GLA_domain"/>
</dbReference>
<dbReference type="PRINTS" id="PR00001">
    <property type="entry name" value="GLABLOOD"/>
</dbReference>
<organism evidence="17">
    <name type="scientific">Petromyzon marinus</name>
    <name type="common">Sea lamprey</name>
    <dbReference type="NCBI Taxonomy" id="7757"/>
    <lineage>
        <taxon>Eukaryota</taxon>
        <taxon>Metazoa</taxon>
        <taxon>Chordata</taxon>
        <taxon>Craniata</taxon>
        <taxon>Vertebrata</taxon>
        <taxon>Cyclostomata</taxon>
        <taxon>Hyperoartia</taxon>
        <taxon>Petromyzontiformes</taxon>
        <taxon>Petromyzontidae</taxon>
        <taxon>Petromyzon</taxon>
    </lineage>
</organism>
<dbReference type="CDD" id="cd00054">
    <property type="entry name" value="EGF_CA"/>
    <property type="match status" value="1"/>
</dbReference>
<evidence type="ECO:0000259" key="15">
    <source>
        <dbReference type="PROSITE" id="PS50240"/>
    </source>
</evidence>
<dbReference type="InterPro" id="IPR017857">
    <property type="entry name" value="Coagulation_fac-like_Gla_dom"/>
</dbReference>
<dbReference type="Gene3D" id="4.10.740.10">
    <property type="entry name" value="Coagulation Factor IX"/>
    <property type="match status" value="1"/>
</dbReference>
<feature type="active site" description="Charge relay system" evidence="10">
    <location>
        <position position="402"/>
    </location>
</feature>
<dbReference type="FunFam" id="4.10.740.10:FF:000001">
    <property type="entry name" value="vitamin K-dependent protein S"/>
    <property type="match status" value="1"/>
</dbReference>
<feature type="region of interest" description="Disordered" evidence="12">
    <location>
        <begin position="192"/>
        <end position="215"/>
    </location>
</feature>
<dbReference type="SMART" id="SM00020">
    <property type="entry name" value="Tryp_SPc"/>
    <property type="match status" value="1"/>
</dbReference>
<dbReference type="SUPFAM" id="SSF57630">
    <property type="entry name" value="GLA-domain"/>
    <property type="match status" value="1"/>
</dbReference>
<keyword evidence="6" id="KW-0378">Hydrolase</keyword>
<dbReference type="GO" id="GO:0004252">
    <property type="term" value="F:serine-type endopeptidase activity"/>
    <property type="evidence" value="ECO:0007669"/>
    <property type="project" value="InterPro"/>
</dbReference>
<dbReference type="AlphaFoldDB" id="S4RYM8"/>
<evidence type="ECO:0000256" key="4">
    <source>
        <dbReference type="ARBA" id="ARBA00022536"/>
    </source>
</evidence>
<dbReference type="GeneTree" id="ENSGT00940000157694"/>
<feature type="compositionally biased region" description="Basic and acidic residues" evidence="12">
    <location>
        <begin position="192"/>
        <end position="201"/>
    </location>
</feature>
<dbReference type="InterPro" id="IPR018097">
    <property type="entry name" value="EGF_Ca-bd_CS"/>
</dbReference>
<dbReference type="HOGENOM" id="CLU_006842_19_5_1"/>
<dbReference type="GO" id="GO:0005509">
    <property type="term" value="F:calcium ion binding"/>
    <property type="evidence" value="ECO:0007669"/>
    <property type="project" value="InterPro"/>
</dbReference>
<evidence type="ECO:0000256" key="3">
    <source>
        <dbReference type="ARBA" id="ARBA00022525"/>
    </source>
</evidence>
<dbReference type="PROSITE" id="PS00010">
    <property type="entry name" value="ASX_HYDROXYL"/>
    <property type="match status" value="1"/>
</dbReference>
<evidence type="ECO:0000256" key="9">
    <source>
        <dbReference type="ARBA" id="ARBA00023180"/>
    </source>
</evidence>
<dbReference type="InterPro" id="IPR001254">
    <property type="entry name" value="Trypsin_dom"/>
</dbReference>
<dbReference type="SUPFAM" id="SSF50494">
    <property type="entry name" value="Trypsin-like serine proteases"/>
    <property type="match status" value="1"/>
</dbReference>
<feature type="active site" description="Charge relay system" evidence="10">
    <location>
        <position position="261"/>
    </location>
</feature>
<dbReference type="PROSITE" id="PS50026">
    <property type="entry name" value="EGF_3"/>
    <property type="match status" value="1"/>
</dbReference>
<keyword evidence="8 11" id="KW-1015">Disulfide bond</keyword>
<name>S4RYM8_PETMA</name>
<keyword evidence="5" id="KW-0645">Protease</keyword>
<dbReference type="PANTHER" id="PTHR24278:SF40">
    <property type="entry name" value="COAGULATION FACTOR VII-LIKE"/>
    <property type="match status" value="1"/>
</dbReference>
<accession>S4RYM8</accession>
<dbReference type="CDD" id="cd00190">
    <property type="entry name" value="Tryp_SPc"/>
    <property type="match status" value="1"/>
</dbReference>
<dbReference type="PRINTS" id="PR00722">
    <property type="entry name" value="CHYMOTRYPSIN"/>
</dbReference>
<comment type="caution">
    <text evidence="11">Lacks conserved residue(s) required for the propagation of feature annotation.</text>
</comment>
<dbReference type="PROSITE" id="PS01187">
    <property type="entry name" value="EGF_CA"/>
    <property type="match status" value="1"/>
</dbReference>
<dbReference type="PROSITE" id="PS50240">
    <property type="entry name" value="TRYPSIN_DOM"/>
    <property type="match status" value="1"/>
</dbReference>
<dbReference type="PROSITE" id="PS00022">
    <property type="entry name" value="EGF_1"/>
    <property type="match status" value="1"/>
</dbReference>
<reference evidence="17" key="1">
    <citation type="submission" date="2025-08" db="UniProtKB">
        <authorList>
            <consortium name="Ensembl"/>
        </authorList>
    </citation>
    <scope>IDENTIFICATION</scope>
</reference>
<dbReference type="GO" id="GO:0007596">
    <property type="term" value="P:blood coagulation"/>
    <property type="evidence" value="ECO:0007669"/>
    <property type="project" value="InterPro"/>
</dbReference>
<evidence type="ECO:0000256" key="10">
    <source>
        <dbReference type="PIRSR" id="PIRSR001143-1"/>
    </source>
</evidence>
<dbReference type="Pfam" id="PF14670">
    <property type="entry name" value="FXa_inhibition"/>
    <property type="match status" value="1"/>
</dbReference>
<dbReference type="Gene3D" id="2.10.25.10">
    <property type="entry name" value="Laminin"/>
    <property type="match status" value="2"/>
</dbReference>